<comment type="caution">
    <text evidence="4">The sequence shown here is derived from an EMBL/GenBank/DDBJ whole genome shotgun (WGS) entry which is preliminary data.</text>
</comment>
<dbReference type="EMBL" id="RDBE01000006">
    <property type="protein sequence ID" value="RLV49980.1"/>
    <property type="molecule type" value="Genomic_DNA"/>
</dbReference>
<dbReference type="Proteomes" id="UP000281708">
    <property type="component" value="Unassembled WGS sequence"/>
</dbReference>
<keyword evidence="4" id="KW-0378">Hydrolase</keyword>
<accession>A0A3L8P3L2</accession>
<gene>
    <name evidence="4" type="ORF">D9V37_08910</name>
</gene>
<dbReference type="GO" id="GO:0044281">
    <property type="term" value="P:small molecule metabolic process"/>
    <property type="evidence" value="ECO:0007669"/>
    <property type="project" value="UniProtKB-ARBA"/>
</dbReference>
<dbReference type="RefSeq" id="WP_121805744.1">
    <property type="nucleotide sequence ID" value="NZ_RDBE01000006.1"/>
</dbReference>
<proteinExistence type="inferred from homology"/>
<reference evidence="4 5" key="1">
    <citation type="submission" date="2018-10" db="EMBL/GenBank/DDBJ databases">
        <title>Marmoricola sp. 4Q3S-7 whole genome shotgun sequence.</title>
        <authorList>
            <person name="Li F."/>
        </authorList>
    </citation>
    <scope>NUCLEOTIDE SEQUENCE [LARGE SCALE GENOMIC DNA]</scope>
    <source>
        <strain evidence="4 5">4Q3S-7</strain>
    </source>
</reference>
<name>A0A3L8P3L2_9ACTN</name>
<comment type="similarity">
    <text evidence="1">Belongs to the FAH family.</text>
</comment>
<keyword evidence="2" id="KW-0479">Metal-binding</keyword>
<dbReference type="InterPro" id="IPR011234">
    <property type="entry name" value="Fumarylacetoacetase-like_C"/>
</dbReference>
<feature type="domain" description="Fumarylacetoacetase-like C-terminal" evidence="3">
    <location>
        <begin position="73"/>
        <end position="276"/>
    </location>
</feature>
<protein>
    <submittedName>
        <fullName evidence="4">FAA hydrolase family protein</fullName>
    </submittedName>
</protein>
<dbReference type="AlphaFoldDB" id="A0A3L8P3L2"/>
<sequence length="277" mass="29786">MRFGTVDGRGVVVRDETFLDLARATDDSLPHDPLALLARWDDVVAAEPTLDWSVARRLAPGSLGAPVPAPRQVFAIALNYRPHAAEAGWDPPGQPLVFTKFPSCVVGPDVDVTLPEGHVDWEIEVVAVVGRGGYRIPREEAWDALAGITVGQDLSERVQQLAGKPPQFSLAKSHPGFGPIGPLVVTPGELPDRDAIGFASFLDDEPLQSGSTADLIFPVDDLVARLSEVCRLLPGDLIFTGTPEGVGNRRTPPRFLQPGETLVSRVDGVGEIVQRFR</sequence>
<evidence type="ECO:0000259" key="3">
    <source>
        <dbReference type="Pfam" id="PF01557"/>
    </source>
</evidence>
<dbReference type="InterPro" id="IPR036663">
    <property type="entry name" value="Fumarylacetoacetase_C_sf"/>
</dbReference>
<organism evidence="4 5">
    <name type="scientific">Nocardioides mangrovicus</name>
    <dbReference type="NCBI Taxonomy" id="2478913"/>
    <lineage>
        <taxon>Bacteria</taxon>
        <taxon>Bacillati</taxon>
        <taxon>Actinomycetota</taxon>
        <taxon>Actinomycetes</taxon>
        <taxon>Propionibacteriales</taxon>
        <taxon>Nocardioidaceae</taxon>
        <taxon>Nocardioides</taxon>
    </lineage>
</organism>
<dbReference type="SUPFAM" id="SSF56529">
    <property type="entry name" value="FAH"/>
    <property type="match status" value="1"/>
</dbReference>
<dbReference type="Pfam" id="PF01557">
    <property type="entry name" value="FAA_hydrolase"/>
    <property type="match status" value="1"/>
</dbReference>
<evidence type="ECO:0000313" key="4">
    <source>
        <dbReference type="EMBL" id="RLV49980.1"/>
    </source>
</evidence>
<dbReference type="GO" id="GO:0046872">
    <property type="term" value="F:metal ion binding"/>
    <property type="evidence" value="ECO:0007669"/>
    <property type="project" value="UniProtKB-KW"/>
</dbReference>
<evidence type="ECO:0000313" key="5">
    <source>
        <dbReference type="Proteomes" id="UP000281708"/>
    </source>
</evidence>
<dbReference type="OrthoDB" id="9805307at2"/>
<evidence type="ECO:0000256" key="1">
    <source>
        <dbReference type="ARBA" id="ARBA00010211"/>
    </source>
</evidence>
<keyword evidence="5" id="KW-1185">Reference proteome</keyword>
<dbReference type="GO" id="GO:0016787">
    <property type="term" value="F:hydrolase activity"/>
    <property type="evidence" value="ECO:0007669"/>
    <property type="project" value="UniProtKB-KW"/>
</dbReference>
<dbReference type="PANTHER" id="PTHR42796">
    <property type="entry name" value="FUMARYLACETOACETATE HYDROLASE DOMAIN-CONTAINING PROTEIN 2A-RELATED"/>
    <property type="match status" value="1"/>
</dbReference>
<dbReference type="Gene3D" id="3.90.850.10">
    <property type="entry name" value="Fumarylacetoacetase-like, C-terminal domain"/>
    <property type="match status" value="1"/>
</dbReference>
<evidence type="ECO:0000256" key="2">
    <source>
        <dbReference type="ARBA" id="ARBA00022723"/>
    </source>
</evidence>
<dbReference type="InterPro" id="IPR051121">
    <property type="entry name" value="FAH"/>
</dbReference>
<dbReference type="PANTHER" id="PTHR42796:SF4">
    <property type="entry name" value="FUMARYLACETOACETATE HYDROLASE DOMAIN-CONTAINING PROTEIN 2A"/>
    <property type="match status" value="1"/>
</dbReference>